<proteinExistence type="predicted"/>
<dbReference type="InterPro" id="IPR011059">
    <property type="entry name" value="Metal-dep_hydrolase_composite"/>
</dbReference>
<dbReference type="AlphaFoldDB" id="A0A3B0S6S6"/>
<name>A0A3B0S6S6_9ZZZZ</name>
<dbReference type="InterPro" id="IPR013108">
    <property type="entry name" value="Amidohydro_3"/>
</dbReference>
<evidence type="ECO:0000259" key="1">
    <source>
        <dbReference type="Pfam" id="PF07969"/>
    </source>
</evidence>
<gene>
    <name evidence="2" type="ORF">MNBD_ALPHA05-2546</name>
</gene>
<organism evidence="2">
    <name type="scientific">hydrothermal vent metagenome</name>
    <dbReference type="NCBI Taxonomy" id="652676"/>
    <lineage>
        <taxon>unclassified sequences</taxon>
        <taxon>metagenomes</taxon>
        <taxon>ecological metagenomes</taxon>
    </lineage>
</organism>
<accession>A0A3B0S6S6</accession>
<dbReference type="SUPFAM" id="SSF51338">
    <property type="entry name" value="Composite domain of metallo-dependent hydrolases"/>
    <property type="match status" value="1"/>
</dbReference>
<feature type="domain" description="Amidohydrolase 3" evidence="1">
    <location>
        <begin position="10"/>
        <end position="65"/>
    </location>
</feature>
<evidence type="ECO:0000313" key="2">
    <source>
        <dbReference type="EMBL" id="VAV90945.1"/>
    </source>
</evidence>
<reference evidence="2" key="1">
    <citation type="submission" date="2018-06" db="EMBL/GenBank/DDBJ databases">
        <authorList>
            <person name="Zhirakovskaya E."/>
        </authorList>
    </citation>
    <scope>NUCLEOTIDE SEQUENCE</scope>
</reference>
<dbReference type="Pfam" id="PF07969">
    <property type="entry name" value="Amidohydro_3"/>
    <property type="match status" value="1"/>
</dbReference>
<dbReference type="EMBL" id="UOEH01000051">
    <property type="protein sequence ID" value="VAV90945.1"/>
    <property type="molecule type" value="Genomic_DNA"/>
</dbReference>
<dbReference type="GO" id="GO:0016810">
    <property type="term" value="F:hydrolase activity, acting on carbon-nitrogen (but not peptide) bonds"/>
    <property type="evidence" value="ECO:0007669"/>
    <property type="project" value="InterPro"/>
</dbReference>
<sequence length="70" mass="7930">MCLRRCECIRPAAAYFTFEEDKKGQILLGMVADIVILDRDITGMRPKQILDAQVDITILNGEVVYERGVD</sequence>
<dbReference type="Gene3D" id="2.30.40.10">
    <property type="entry name" value="Urease, subunit C, domain 1"/>
    <property type="match status" value="1"/>
</dbReference>
<protein>
    <recommendedName>
        <fullName evidence="1">Amidohydrolase 3 domain-containing protein</fullName>
    </recommendedName>
</protein>